<feature type="domain" description="CAF17 C-terminal" evidence="2">
    <location>
        <begin position="201"/>
        <end position="272"/>
    </location>
</feature>
<dbReference type="Pfam" id="PF25455">
    <property type="entry name" value="Beta-barrel_CAF17_C"/>
    <property type="match status" value="1"/>
</dbReference>
<protein>
    <submittedName>
        <fullName evidence="3">Aminomethyltransferase</fullName>
    </submittedName>
</protein>
<sequence>MPSIYLSSQSFIKVRGKSAFTFLQGIITADITSLPFDVARGSALLTPQGKILFYFLISKIEEDIFVLEINKLQRDSFIEKLLFYKLRSDVALEVQPINGITLSWNQEQAPTSPSFIDERFSIAGILLHRTWGYNEESTSDPKEYHELRINYGIVEPIPDFPPSTIFPHDALMDLVKGISFTKGCYVGQEVVSRMQHRNIVRKRPIIIKGYNAFPANGSSLFVDNTKIGTLGIIVGKKALAIARIDKVSNAIEKNMALTVDGIKVTITLPPWCGSKFSAH</sequence>
<keyword evidence="1" id="KW-0809">Transit peptide</keyword>
<evidence type="ECO:0000313" key="3">
    <source>
        <dbReference type="EMBL" id="ONI58911.1"/>
    </source>
</evidence>
<dbReference type="Gene3D" id="3.30.1360.120">
    <property type="entry name" value="Probable tRNA modification gtpase trme, domain 1"/>
    <property type="match status" value="1"/>
</dbReference>
<dbReference type="GO" id="GO:0016226">
    <property type="term" value="P:iron-sulfur cluster assembly"/>
    <property type="evidence" value="ECO:0007669"/>
    <property type="project" value="TreeGrafter"/>
</dbReference>
<name>A0A1V2N7Z2_9HYPH</name>
<dbReference type="RefSeq" id="WP_076969539.1">
    <property type="nucleotide sequence ID" value="NZ_LVWB01000012.1"/>
</dbReference>
<dbReference type="Proteomes" id="UP000189542">
    <property type="component" value="Unassembled WGS sequence"/>
</dbReference>
<gene>
    <name evidence="3" type="ORF">AYO25_03660</name>
</gene>
<evidence type="ECO:0000313" key="4">
    <source>
        <dbReference type="Proteomes" id="UP000189542"/>
    </source>
</evidence>
<keyword evidence="3" id="KW-0489">Methyltransferase</keyword>
<dbReference type="GO" id="GO:0032259">
    <property type="term" value="P:methylation"/>
    <property type="evidence" value="ECO:0007669"/>
    <property type="project" value="UniProtKB-KW"/>
</dbReference>
<dbReference type="NCBIfam" id="TIGR03317">
    <property type="entry name" value="ygfZ_signature"/>
    <property type="match status" value="1"/>
</dbReference>
<dbReference type="PANTHER" id="PTHR22602:SF0">
    <property type="entry name" value="TRANSFERASE CAF17, MITOCHONDRIAL-RELATED"/>
    <property type="match status" value="1"/>
</dbReference>
<dbReference type="SUPFAM" id="SSF103025">
    <property type="entry name" value="Folate-binding domain"/>
    <property type="match status" value="1"/>
</dbReference>
<reference evidence="3 4" key="1">
    <citation type="journal article" date="2017" name="PLoS ONE">
        <title>Genomic sequence of 'Candidatus Liberibacter solanacearum' haplotype C and its comparison with haplotype A and B genomes.</title>
        <authorList>
            <person name="Wang J."/>
            <person name="Haapalainen M."/>
            <person name="Schott T."/>
            <person name="Thompson S.M."/>
            <person name="Smith G.R."/>
            <person name="Nissinen A.I."/>
            <person name="Pirhonen M."/>
        </authorList>
    </citation>
    <scope>NUCLEOTIDE SEQUENCE [LARGE SCALE GENOMIC DNA]</scope>
    <source>
        <strain evidence="3 4">FIN111</strain>
    </source>
</reference>
<proteinExistence type="predicted"/>
<evidence type="ECO:0000259" key="2">
    <source>
        <dbReference type="Pfam" id="PF25455"/>
    </source>
</evidence>
<dbReference type="InterPro" id="IPR057460">
    <property type="entry name" value="CAF17_C"/>
</dbReference>
<organism evidence="3 4">
    <name type="scientific">Candidatus Liberibacter solanacearum</name>
    <dbReference type="NCBI Taxonomy" id="556287"/>
    <lineage>
        <taxon>Bacteria</taxon>
        <taxon>Pseudomonadati</taxon>
        <taxon>Pseudomonadota</taxon>
        <taxon>Alphaproteobacteria</taxon>
        <taxon>Hyphomicrobiales</taxon>
        <taxon>Rhizobiaceae</taxon>
        <taxon>Liberibacter</taxon>
    </lineage>
</organism>
<comment type="caution">
    <text evidence="3">The sequence shown here is derived from an EMBL/GenBank/DDBJ whole genome shotgun (WGS) entry which is preliminary data.</text>
</comment>
<dbReference type="EMBL" id="LVWB01000012">
    <property type="protein sequence ID" value="ONI58911.1"/>
    <property type="molecule type" value="Genomic_DNA"/>
</dbReference>
<dbReference type="InterPro" id="IPR027266">
    <property type="entry name" value="TrmE/GcvT-like"/>
</dbReference>
<dbReference type="AlphaFoldDB" id="A0A1V2N7Z2"/>
<keyword evidence="3" id="KW-0808">Transferase</keyword>
<dbReference type="OrthoDB" id="9796287at2"/>
<dbReference type="InterPro" id="IPR017703">
    <property type="entry name" value="YgfZ/GCV_T_CS"/>
</dbReference>
<dbReference type="Gene3D" id="2.40.30.160">
    <property type="match status" value="1"/>
</dbReference>
<accession>A0A1V2N7Z2</accession>
<dbReference type="InterPro" id="IPR045179">
    <property type="entry name" value="YgfZ/GcvT"/>
</dbReference>
<evidence type="ECO:0000256" key="1">
    <source>
        <dbReference type="ARBA" id="ARBA00022946"/>
    </source>
</evidence>
<dbReference type="PANTHER" id="PTHR22602">
    <property type="entry name" value="TRANSFERASE CAF17, MITOCHONDRIAL-RELATED"/>
    <property type="match status" value="1"/>
</dbReference>
<dbReference type="GO" id="GO:0008168">
    <property type="term" value="F:methyltransferase activity"/>
    <property type="evidence" value="ECO:0007669"/>
    <property type="project" value="UniProtKB-KW"/>
</dbReference>